<evidence type="ECO:0000256" key="6">
    <source>
        <dbReference type="SAM" id="Phobius"/>
    </source>
</evidence>
<keyword evidence="2 6" id="KW-0812">Transmembrane</keyword>
<dbReference type="Proteomes" id="UP001480595">
    <property type="component" value="Unassembled WGS sequence"/>
</dbReference>
<comment type="subcellular location">
    <subcellularLocation>
        <location evidence="1">Membrane</location>
        <topology evidence="1">Single-pass membrane protein</topology>
    </subcellularLocation>
</comment>
<evidence type="ECO:0000256" key="2">
    <source>
        <dbReference type="ARBA" id="ARBA00022692"/>
    </source>
</evidence>
<feature type="compositionally biased region" description="Basic and acidic residues" evidence="5">
    <location>
        <begin position="227"/>
        <end position="237"/>
    </location>
</feature>
<comment type="caution">
    <text evidence="7">The sequence shown here is derived from an EMBL/GenBank/DDBJ whole genome shotgun (WGS) entry which is preliminary data.</text>
</comment>
<dbReference type="RefSeq" id="XP_066717450.1">
    <property type="nucleotide sequence ID" value="XM_066858181.1"/>
</dbReference>
<dbReference type="EMBL" id="JAQQWL010000006">
    <property type="protein sequence ID" value="KAK8070156.1"/>
    <property type="molecule type" value="Genomic_DNA"/>
</dbReference>
<feature type="region of interest" description="Disordered" evidence="5">
    <location>
        <begin position="101"/>
        <end position="145"/>
    </location>
</feature>
<reference evidence="7 8" key="1">
    <citation type="submission" date="2023-01" db="EMBL/GenBank/DDBJ databases">
        <title>Analysis of 21 Apiospora genomes using comparative genomics revels a genus with tremendous synthesis potential of carbohydrate active enzymes and secondary metabolites.</title>
        <authorList>
            <person name="Sorensen T."/>
        </authorList>
    </citation>
    <scope>NUCLEOTIDE SEQUENCE [LARGE SCALE GENOMIC DNA]</scope>
    <source>
        <strain evidence="7 8">CBS 135458</strain>
    </source>
</reference>
<accession>A0ABR1VG01</accession>
<evidence type="ECO:0000256" key="1">
    <source>
        <dbReference type="ARBA" id="ARBA00004167"/>
    </source>
</evidence>
<dbReference type="CDD" id="cd12087">
    <property type="entry name" value="TM_EGFR-like"/>
    <property type="match status" value="1"/>
</dbReference>
<proteinExistence type="predicted"/>
<evidence type="ECO:0000256" key="3">
    <source>
        <dbReference type="ARBA" id="ARBA00022989"/>
    </source>
</evidence>
<evidence type="ECO:0000256" key="5">
    <source>
        <dbReference type="SAM" id="MobiDB-lite"/>
    </source>
</evidence>
<evidence type="ECO:0000313" key="8">
    <source>
        <dbReference type="Proteomes" id="UP001480595"/>
    </source>
</evidence>
<feature type="transmembrane region" description="Helical" evidence="6">
    <location>
        <begin position="152"/>
        <end position="177"/>
    </location>
</feature>
<dbReference type="GeneID" id="92091244"/>
<evidence type="ECO:0008006" key="9">
    <source>
        <dbReference type="Google" id="ProtNLM"/>
    </source>
</evidence>
<sequence length="392" mass="41621">MFLASFMSKSANHLRVVNVVPETGSGSVTIEPSDYEKEALEKKMYLSLDWVDKVTRKEGRSYTTPFTASEQAPTPSGADPLSKLATELGYIDEELPYSNEGLINSTSSDPASTATATAVQSSPTSSLTSATPNNSDANSSSGAGSNRLPPGAIAGIVVGAVIGGLLIIGALASFLCFRRRSGGKQQRRHIHGDVGYASDSGAAAMMMREKEMPGVNHSSPHSAYADDGGRLHNRDGVGEDNDSTIYSNTPPYQEERGVMTAGIGTQQHQSRDSLRQNEYSLYNGSNGNGDRGVTSSRPQSYAADSAIRVAVSGGAPPNTTERERNGSVGGGAAAVGRTSHQTDRPGSEVRSPSRYAHLIEEGMTEDEIRRLEDEERQLDAAIEDAGRHDRPK</sequence>
<gene>
    <name evidence="7" type="ORF">PG994_006772</name>
</gene>
<feature type="region of interest" description="Disordered" evidence="5">
    <location>
        <begin position="212"/>
        <end position="253"/>
    </location>
</feature>
<feature type="compositionally biased region" description="Low complexity" evidence="5">
    <location>
        <begin position="105"/>
        <end position="145"/>
    </location>
</feature>
<feature type="region of interest" description="Disordered" evidence="5">
    <location>
        <begin position="279"/>
        <end position="392"/>
    </location>
</feature>
<evidence type="ECO:0000256" key="4">
    <source>
        <dbReference type="ARBA" id="ARBA00023136"/>
    </source>
</evidence>
<dbReference type="InterPro" id="IPR051694">
    <property type="entry name" value="Immunoregulatory_rcpt-like"/>
</dbReference>
<keyword evidence="3 6" id="KW-1133">Transmembrane helix</keyword>
<protein>
    <recommendedName>
        <fullName evidence="9">Mid2 domain-containing protein</fullName>
    </recommendedName>
</protein>
<evidence type="ECO:0000313" key="7">
    <source>
        <dbReference type="EMBL" id="KAK8070156.1"/>
    </source>
</evidence>
<keyword evidence="8" id="KW-1185">Reference proteome</keyword>
<organism evidence="7 8">
    <name type="scientific">Apiospora phragmitis</name>
    <dbReference type="NCBI Taxonomy" id="2905665"/>
    <lineage>
        <taxon>Eukaryota</taxon>
        <taxon>Fungi</taxon>
        <taxon>Dikarya</taxon>
        <taxon>Ascomycota</taxon>
        <taxon>Pezizomycotina</taxon>
        <taxon>Sordariomycetes</taxon>
        <taxon>Xylariomycetidae</taxon>
        <taxon>Amphisphaeriales</taxon>
        <taxon>Apiosporaceae</taxon>
        <taxon>Apiospora</taxon>
    </lineage>
</organism>
<dbReference type="PANTHER" id="PTHR15549">
    <property type="entry name" value="PAIRED IMMUNOGLOBULIN-LIKE TYPE 2 RECEPTOR"/>
    <property type="match status" value="1"/>
</dbReference>
<dbReference type="PANTHER" id="PTHR15549:SF33">
    <property type="entry name" value="MEMBRANE PROTEIN WSC4, PUTATIVE (AFU_ORTHOLOGUE AFUA_5G09020)-RELATED"/>
    <property type="match status" value="1"/>
</dbReference>
<name>A0ABR1VG01_9PEZI</name>
<keyword evidence="4 6" id="KW-0472">Membrane</keyword>